<keyword evidence="3 7" id="KW-0863">Zinc-finger</keyword>
<dbReference type="HAMAP" id="MF_00017">
    <property type="entry name" value="RecR"/>
    <property type="match status" value="1"/>
</dbReference>
<evidence type="ECO:0000256" key="7">
    <source>
        <dbReference type="HAMAP-Rule" id="MF_00017"/>
    </source>
</evidence>
<dbReference type="PROSITE" id="PS01300">
    <property type="entry name" value="RECR"/>
    <property type="match status" value="1"/>
</dbReference>
<dbReference type="PANTHER" id="PTHR30446">
    <property type="entry name" value="RECOMBINATION PROTEIN RECR"/>
    <property type="match status" value="1"/>
</dbReference>
<dbReference type="Proteomes" id="UP000281094">
    <property type="component" value="Unassembled WGS sequence"/>
</dbReference>
<dbReference type="AlphaFoldDB" id="A0A3L7JEZ9"/>
<dbReference type="RefSeq" id="WP_121644020.1">
    <property type="nucleotide sequence ID" value="NZ_RCWN01000001.1"/>
</dbReference>
<evidence type="ECO:0000313" key="10">
    <source>
        <dbReference type="Proteomes" id="UP000281094"/>
    </source>
</evidence>
<dbReference type="Pfam" id="PF21176">
    <property type="entry name" value="RecR_HhH"/>
    <property type="match status" value="1"/>
</dbReference>
<dbReference type="EMBL" id="RCWN01000001">
    <property type="protein sequence ID" value="RLQ87052.1"/>
    <property type="molecule type" value="Genomic_DNA"/>
</dbReference>
<name>A0A3L7JEZ9_9HYPH</name>
<evidence type="ECO:0000256" key="1">
    <source>
        <dbReference type="ARBA" id="ARBA00022723"/>
    </source>
</evidence>
<dbReference type="Gene3D" id="6.10.250.240">
    <property type="match status" value="1"/>
</dbReference>
<comment type="similarity">
    <text evidence="7">Belongs to the RecR family.</text>
</comment>
<dbReference type="InterPro" id="IPR015967">
    <property type="entry name" value="Rcmb_RecR_Znf"/>
</dbReference>
<keyword evidence="4 7" id="KW-0862">Zinc</keyword>
<evidence type="ECO:0000256" key="4">
    <source>
        <dbReference type="ARBA" id="ARBA00022833"/>
    </source>
</evidence>
<comment type="caution">
    <text evidence="9">The sequence shown here is derived from an EMBL/GenBank/DDBJ whole genome shotgun (WGS) entry which is preliminary data.</text>
</comment>
<dbReference type="PROSITE" id="PS50880">
    <property type="entry name" value="TOPRIM"/>
    <property type="match status" value="1"/>
</dbReference>
<comment type="function">
    <text evidence="7">May play a role in DNA repair. It seems to be involved in an RecBC-independent recombinational process of DNA repair. It may act with RecF and RecO.</text>
</comment>
<dbReference type="InterPro" id="IPR000093">
    <property type="entry name" value="DNA_Rcmb_RecR"/>
</dbReference>
<dbReference type="SUPFAM" id="SSF111304">
    <property type="entry name" value="Recombination protein RecR"/>
    <property type="match status" value="1"/>
</dbReference>
<evidence type="ECO:0000259" key="8">
    <source>
        <dbReference type="PROSITE" id="PS50880"/>
    </source>
</evidence>
<dbReference type="Gene3D" id="1.10.8.420">
    <property type="entry name" value="RecR Domain 1"/>
    <property type="match status" value="1"/>
</dbReference>
<dbReference type="CDD" id="cd01025">
    <property type="entry name" value="TOPRIM_recR"/>
    <property type="match status" value="1"/>
</dbReference>
<protein>
    <recommendedName>
        <fullName evidence="7">Recombination protein RecR</fullName>
    </recommendedName>
</protein>
<dbReference type="Gene3D" id="3.40.1360.10">
    <property type="match status" value="1"/>
</dbReference>
<evidence type="ECO:0000256" key="6">
    <source>
        <dbReference type="ARBA" id="ARBA00023204"/>
    </source>
</evidence>
<dbReference type="GO" id="GO:0008270">
    <property type="term" value="F:zinc ion binding"/>
    <property type="evidence" value="ECO:0007669"/>
    <property type="project" value="UniProtKB-KW"/>
</dbReference>
<evidence type="ECO:0000256" key="5">
    <source>
        <dbReference type="ARBA" id="ARBA00023172"/>
    </source>
</evidence>
<gene>
    <name evidence="7 9" type="primary">recR</name>
    <name evidence="9" type="ORF">D8780_01315</name>
</gene>
<dbReference type="InterPro" id="IPR034137">
    <property type="entry name" value="TOPRIM_RecR"/>
</dbReference>
<dbReference type="GO" id="GO:0003677">
    <property type="term" value="F:DNA binding"/>
    <property type="evidence" value="ECO:0007669"/>
    <property type="project" value="UniProtKB-UniRule"/>
</dbReference>
<keyword evidence="2 7" id="KW-0227">DNA damage</keyword>
<keyword evidence="1 7" id="KW-0479">Metal-binding</keyword>
<dbReference type="GO" id="GO:0006281">
    <property type="term" value="P:DNA repair"/>
    <property type="evidence" value="ECO:0007669"/>
    <property type="project" value="UniProtKB-UniRule"/>
</dbReference>
<keyword evidence="5 7" id="KW-0233">DNA recombination</keyword>
<keyword evidence="10" id="KW-1185">Reference proteome</keyword>
<proteinExistence type="inferred from homology"/>
<keyword evidence="6 7" id="KW-0234">DNA repair</keyword>
<reference evidence="9 10" key="1">
    <citation type="submission" date="2018-10" db="EMBL/GenBank/DDBJ databases">
        <title>Notoacmeibacter sp. M2BS9Y-3-1, whole genome shotgun sequence.</title>
        <authorList>
            <person name="Tuo L."/>
        </authorList>
    </citation>
    <scope>NUCLEOTIDE SEQUENCE [LARGE SCALE GENOMIC DNA]</scope>
    <source>
        <strain evidence="9 10">M2BS9Y-3-1</strain>
    </source>
</reference>
<dbReference type="PANTHER" id="PTHR30446:SF0">
    <property type="entry name" value="RECOMBINATION PROTEIN RECR"/>
    <property type="match status" value="1"/>
</dbReference>
<evidence type="ECO:0000256" key="3">
    <source>
        <dbReference type="ARBA" id="ARBA00022771"/>
    </source>
</evidence>
<organism evidence="9 10">
    <name type="scientific">Notoacmeibacter ruber</name>
    <dbReference type="NCBI Taxonomy" id="2670375"/>
    <lineage>
        <taxon>Bacteria</taxon>
        <taxon>Pseudomonadati</taxon>
        <taxon>Pseudomonadota</taxon>
        <taxon>Alphaproteobacteria</taxon>
        <taxon>Hyphomicrobiales</taxon>
        <taxon>Notoacmeibacteraceae</taxon>
        <taxon>Notoacmeibacter</taxon>
    </lineage>
</organism>
<feature type="zinc finger region" description="C4-type" evidence="7">
    <location>
        <begin position="61"/>
        <end position="76"/>
    </location>
</feature>
<dbReference type="InterPro" id="IPR006171">
    <property type="entry name" value="TOPRIM_dom"/>
</dbReference>
<dbReference type="SMART" id="SM00493">
    <property type="entry name" value="TOPRIM"/>
    <property type="match status" value="1"/>
</dbReference>
<dbReference type="InterPro" id="IPR023627">
    <property type="entry name" value="Rcmb_RecR"/>
</dbReference>
<sequence length="203" mass="21475">MSGRRIAGPEIEKLIQLLARVPGLGPRSARRAALQMIKKKDQLMGPLAEAMALVHERVTTCSTCGNADTSDPCAICSDPRRQTGTVIVVEEVADLWALERAAAMPNVLYHVLGGVLSPLDGIGPDDLSIAALVDRVHAGGISELILAVNATVEGQTTAHYITDRLADYDVAVTRLAHGVPVGGELDYLDDGTLAAALKSRTKF</sequence>
<dbReference type="Pfam" id="PF21175">
    <property type="entry name" value="RecR_C"/>
    <property type="match status" value="1"/>
</dbReference>
<evidence type="ECO:0000256" key="2">
    <source>
        <dbReference type="ARBA" id="ARBA00022763"/>
    </source>
</evidence>
<accession>A0A3L7JEZ9</accession>
<dbReference type="NCBIfam" id="TIGR00615">
    <property type="entry name" value="recR"/>
    <property type="match status" value="1"/>
</dbReference>
<dbReference type="Pfam" id="PF13662">
    <property type="entry name" value="Toprim_4"/>
    <property type="match status" value="1"/>
</dbReference>
<dbReference type="GO" id="GO:0006310">
    <property type="term" value="P:DNA recombination"/>
    <property type="evidence" value="ECO:0007669"/>
    <property type="project" value="UniProtKB-UniRule"/>
</dbReference>
<evidence type="ECO:0000313" key="9">
    <source>
        <dbReference type="EMBL" id="RLQ87052.1"/>
    </source>
</evidence>
<feature type="domain" description="Toprim" evidence="8">
    <location>
        <begin position="84"/>
        <end position="180"/>
    </location>
</feature>